<protein>
    <submittedName>
        <fullName evidence="2">DUF4347 domain-containing protein</fullName>
    </submittedName>
</protein>
<organism evidence="2 3">
    <name type="scientific">Teichococcus vastitatis</name>
    <dbReference type="NCBI Taxonomy" id="2307076"/>
    <lineage>
        <taxon>Bacteria</taxon>
        <taxon>Pseudomonadati</taxon>
        <taxon>Pseudomonadota</taxon>
        <taxon>Alphaproteobacteria</taxon>
        <taxon>Acetobacterales</taxon>
        <taxon>Roseomonadaceae</taxon>
        <taxon>Roseomonas</taxon>
    </lineage>
</organism>
<evidence type="ECO:0000259" key="1">
    <source>
        <dbReference type="Pfam" id="PF14252"/>
    </source>
</evidence>
<gene>
    <name evidence="2" type="ORF">MON41_04460</name>
</gene>
<evidence type="ECO:0000313" key="2">
    <source>
        <dbReference type="EMBL" id="MCI0753013.1"/>
    </source>
</evidence>
<dbReference type="RefSeq" id="WP_157985838.1">
    <property type="nucleotide sequence ID" value="NZ_JALBUU010000004.1"/>
</dbReference>
<reference evidence="2 3" key="1">
    <citation type="submission" date="2022-03" db="EMBL/GenBank/DDBJ databases">
        <title>Complete genome analysis of Roseomonas KG 17.1 : a prolific producer of plant growth promoters.</title>
        <authorList>
            <person name="Saadouli I."/>
            <person name="Najjari A."/>
            <person name="Mosbah A."/>
            <person name="Ouzari H.I."/>
        </authorList>
    </citation>
    <scope>NUCLEOTIDE SEQUENCE [LARGE SCALE GENOMIC DNA]</scope>
    <source>
        <strain evidence="2 3">KG17-1</strain>
    </source>
</reference>
<dbReference type="Proteomes" id="UP001201985">
    <property type="component" value="Unassembled WGS sequence"/>
</dbReference>
<name>A0ABS9W1E7_9PROT</name>
<dbReference type="Pfam" id="PF14252">
    <property type="entry name" value="DUF4347"/>
    <property type="match status" value="1"/>
</dbReference>
<keyword evidence="3" id="KW-1185">Reference proteome</keyword>
<dbReference type="InterPro" id="IPR025592">
    <property type="entry name" value="DUF4347"/>
</dbReference>
<accession>A0ABS9W1E7</accession>
<proteinExistence type="predicted"/>
<comment type="caution">
    <text evidence="2">The sequence shown here is derived from an EMBL/GenBank/DDBJ whole genome shotgun (WGS) entry which is preliminary data.</text>
</comment>
<dbReference type="EMBL" id="JALBUU010000004">
    <property type="protein sequence ID" value="MCI0753013.1"/>
    <property type="molecule type" value="Genomic_DNA"/>
</dbReference>
<evidence type="ECO:0000313" key="3">
    <source>
        <dbReference type="Proteomes" id="UP001201985"/>
    </source>
</evidence>
<sequence>MSDNALRPDHLLVIDPRVTGWPSHLIAAGPNAAVLILDHNRDGLQQVNDVAANYAPLTGITLVGHGSPGLLLLGHSVLDATSLSPAGNALHRLGASLADAARIHILGLPGAGVSGRYLAHRLAHAIGRTVVTEHLHKRPALLPSARIAAPAPLAGGAPPRLSLVTGNA</sequence>
<feature type="domain" description="DUF4347" evidence="1">
    <location>
        <begin position="11"/>
        <end position="131"/>
    </location>
</feature>